<keyword evidence="2" id="KW-1003">Cell membrane</keyword>
<evidence type="ECO:0000256" key="4">
    <source>
        <dbReference type="ARBA" id="ARBA00022989"/>
    </source>
</evidence>
<evidence type="ECO:0000256" key="5">
    <source>
        <dbReference type="ARBA" id="ARBA00023136"/>
    </source>
</evidence>
<dbReference type="Proteomes" id="UP000182258">
    <property type="component" value="Unassembled WGS sequence"/>
</dbReference>
<evidence type="ECO:0000256" key="3">
    <source>
        <dbReference type="ARBA" id="ARBA00022692"/>
    </source>
</evidence>
<dbReference type="GO" id="GO:0015920">
    <property type="term" value="P:lipopolysaccharide transport"/>
    <property type="evidence" value="ECO:0007669"/>
    <property type="project" value="TreeGrafter"/>
</dbReference>
<dbReference type="Pfam" id="PF03739">
    <property type="entry name" value="LptF_LptG"/>
    <property type="match status" value="1"/>
</dbReference>
<dbReference type="GO" id="GO:0043190">
    <property type="term" value="C:ATP-binding cassette (ABC) transporter complex"/>
    <property type="evidence" value="ECO:0007669"/>
    <property type="project" value="TreeGrafter"/>
</dbReference>
<keyword evidence="4 6" id="KW-1133">Transmembrane helix</keyword>
<feature type="transmembrane region" description="Helical" evidence="6">
    <location>
        <begin position="101"/>
        <end position="123"/>
    </location>
</feature>
<evidence type="ECO:0000313" key="8">
    <source>
        <dbReference type="Proteomes" id="UP000182258"/>
    </source>
</evidence>
<dbReference type="PANTHER" id="PTHR33529">
    <property type="entry name" value="SLR0882 PROTEIN-RELATED"/>
    <property type="match status" value="1"/>
</dbReference>
<keyword evidence="3 6" id="KW-0812">Transmembrane</keyword>
<dbReference type="EMBL" id="FOMB01000017">
    <property type="protein sequence ID" value="SFD01159.1"/>
    <property type="molecule type" value="Genomic_DNA"/>
</dbReference>
<feature type="transmembrane region" description="Helical" evidence="6">
    <location>
        <begin position="12"/>
        <end position="33"/>
    </location>
</feature>
<feature type="transmembrane region" description="Helical" evidence="6">
    <location>
        <begin position="327"/>
        <end position="349"/>
    </location>
</feature>
<gene>
    <name evidence="7" type="ORF">SAMN04488059_11764</name>
</gene>
<evidence type="ECO:0000256" key="6">
    <source>
        <dbReference type="SAM" id="Phobius"/>
    </source>
</evidence>
<evidence type="ECO:0000256" key="1">
    <source>
        <dbReference type="ARBA" id="ARBA00004651"/>
    </source>
</evidence>
<organism evidence="7 8">
    <name type="scientific">Devosia psychrophila</name>
    <dbReference type="NCBI Taxonomy" id="728005"/>
    <lineage>
        <taxon>Bacteria</taxon>
        <taxon>Pseudomonadati</taxon>
        <taxon>Pseudomonadota</taxon>
        <taxon>Alphaproteobacteria</taxon>
        <taxon>Hyphomicrobiales</taxon>
        <taxon>Devosiaceae</taxon>
        <taxon>Devosia</taxon>
    </lineage>
</organism>
<dbReference type="PANTHER" id="PTHR33529:SF6">
    <property type="entry name" value="YJGP_YJGQ FAMILY PERMEASE"/>
    <property type="match status" value="1"/>
</dbReference>
<protein>
    <submittedName>
        <fullName evidence="7">Lipopolysaccharide export system permease protein</fullName>
    </submittedName>
</protein>
<comment type="subcellular location">
    <subcellularLocation>
        <location evidence="1">Cell membrane</location>
        <topology evidence="1">Multi-pass membrane protein</topology>
    </subcellularLocation>
</comment>
<feature type="transmembrane region" description="Helical" evidence="6">
    <location>
        <begin position="279"/>
        <end position="296"/>
    </location>
</feature>
<dbReference type="STRING" id="728005.SAMN04488059_11764"/>
<reference evidence="7 8" key="1">
    <citation type="submission" date="2016-10" db="EMBL/GenBank/DDBJ databases">
        <authorList>
            <person name="de Groot N.N."/>
        </authorList>
    </citation>
    <scope>NUCLEOTIDE SEQUENCE [LARGE SCALE GENOMIC DNA]</scope>
    <source>
        <strain evidence="7 8">CGMCC 1.10210</strain>
    </source>
</reference>
<evidence type="ECO:0000313" key="7">
    <source>
        <dbReference type="EMBL" id="SFD01159.1"/>
    </source>
</evidence>
<name>A0A1I1NU77_9HYPH</name>
<sequence>MHRMKRLTAYLARLFVTDALILFGVVCFLLWMINCLRSFDVISVKGQSILVLGAQALLTMPPLAISFFYICIGIGLTRALQALQENRELHIIHTSHGLPSLWNATAVVTGVGVIAVLLLSNFIEPAANRRLNLLNASVAADLVSSTLRPGRFTQITPGVILLIGGREGDGEIREFFADDRRDPETRQTYIAETARVSANGDDYVLELRNGKLQYTQANGRFSEISFARYDVSVDQLSQSIGATDPMLEKDTITLVREALASGDWNQGMLILVANRMAEGLRVVGMAIMMLAIMGFPSGRRTRFNVPMEAVVLLIAFGERGISAYSPLGTATGALLLIIVAVVALAARVWPRRYPLAVRP</sequence>
<accession>A0A1I1NU77</accession>
<feature type="transmembrane region" description="Helical" evidence="6">
    <location>
        <begin position="53"/>
        <end position="80"/>
    </location>
</feature>
<proteinExistence type="predicted"/>
<dbReference type="InterPro" id="IPR005495">
    <property type="entry name" value="LptG/LptF_permease"/>
</dbReference>
<evidence type="ECO:0000256" key="2">
    <source>
        <dbReference type="ARBA" id="ARBA00022475"/>
    </source>
</evidence>
<dbReference type="AlphaFoldDB" id="A0A1I1NU77"/>
<keyword evidence="5 6" id="KW-0472">Membrane</keyword>